<evidence type="ECO:0000313" key="2">
    <source>
        <dbReference type="Proteomes" id="UP000595446"/>
    </source>
</evidence>
<dbReference type="GO" id="GO:0003677">
    <property type="term" value="F:DNA binding"/>
    <property type="evidence" value="ECO:0007669"/>
    <property type="project" value="InterPro"/>
</dbReference>
<dbReference type="GO" id="GO:0015074">
    <property type="term" value="P:DNA integration"/>
    <property type="evidence" value="ECO:0007669"/>
    <property type="project" value="InterPro"/>
</dbReference>
<gene>
    <name evidence="1" type="ORF">MHEC_01640</name>
</gene>
<dbReference type="Pfam" id="PF02899">
    <property type="entry name" value="Phage_int_SAM_1"/>
    <property type="match status" value="1"/>
</dbReference>
<proteinExistence type="predicted"/>
<name>A0A2I3EJ69_9MYCO</name>
<dbReference type="InterPro" id="IPR004107">
    <property type="entry name" value="Integrase_SAM-like_N"/>
</dbReference>
<dbReference type="EMBL" id="AP024237">
    <property type="protein sequence ID" value="BCO33731.1"/>
    <property type="molecule type" value="Genomic_DNA"/>
</dbReference>
<dbReference type="Proteomes" id="UP000595446">
    <property type="component" value="Chromosome"/>
</dbReference>
<dbReference type="STRING" id="110505.ACT16_22330"/>
<dbReference type="Gene3D" id="1.10.150.130">
    <property type="match status" value="1"/>
</dbReference>
<sequence>MDSAVIVTCVIGDDDSRDMAQLAMPLVGSLHETGDAWLPYRLLDSAGKPVEAVSAYLRDLQAAGRSEATLRSYGMDLLRWFRFLWAVEVAWDRATRVEARDFCRWMLVSGKSALLHDPGSWGSGRDPLEALK</sequence>
<reference evidence="1 2" key="1">
    <citation type="submission" date="2020-12" db="EMBL/GenBank/DDBJ databases">
        <title>Complete genome sequence of Mycobacterium heckeshornense JCM 15655T, closely related to a pathogenic non-tuberculous mycobacterial species Mycobacterium xenopi.</title>
        <authorList>
            <person name="Yoshida M."/>
            <person name="Fukano H."/>
            <person name="Asakura T."/>
            <person name="Suzuki M."/>
            <person name="Hoshino Y."/>
        </authorList>
    </citation>
    <scope>NUCLEOTIDE SEQUENCE [LARGE SCALE GENOMIC DNA]</scope>
    <source>
        <strain evidence="1 2">JCM 15655</strain>
    </source>
</reference>
<keyword evidence="2" id="KW-1185">Reference proteome</keyword>
<dbReference type="InterPro" id="IPR010998">
    <property type="entry name" value="Integrase_recombinase_N"/>
</dbReference>
<protein>
    <submittedName>
        <fullName evidence="1">Uncharacterized protein</fullName>
    </submittedName>
</protein>
<accession>A0A2I3EJ69</accession>
<dbReference type="AlphaFoldDB" id="A0A2I3EJ69"/>
<evidence type="ECO:0000313" key="1">
    <source>
        <dbReference type="EMBL" id="BCO33731.1"/>
    </source>
</evidence>
<organism evidence="1 2">
    <name type="scientific">Mycobacterium heckeshornense</name>
    <dbReference type="NCBI Taxonomy" id="110505"/>
    <lineage>
        <taxon>Bacteria</taxon>
        <taxon>Bacillati</taxon>
        <taxon>Actinomycetota</taxon>
        <taxon>Actinomycetes</taxon>
        <taxon>Mycobacteriales</taxon>
        <taxon>Mycobacteriaceae</taxon>
        <taxon>Mycobacterium</taxon>
    </lineage>
</organism>